<proteinExistence type="predicted"/>
<evidence type="ECO:0000313" key="2">
    <source>
        <dbReference type="Proteomes" id="UP000254060"/>
    </source>
</evidence>
<reference evidence="1 2" key="1">
    <citation type="submission" date="2018-06" db="EMBL/GenBank/DDBJ databases">
        <authorList>
            <consortium name="Pathogen Informatics"/>
            <person name="Doyle S."/>
        </authorList>
    </citation>
    <scope>NUCLEOTIDE SEQUENCE [LARGE SCALE GENOMIC DNA]</scope>
    <source>
        <strain evidence="1 2">NCTC13163</strain>
    </source>
</reference>
<dbReference type="Proteomes" id="UP000254060">
    <property type="component" value="Unassembled WGS sequence"/>
</dbReference>
<dbReference type="OrthoDB" id="3395557at2"/>
<gene>
    <name evidence="1" type="ORF">NCTC13163_00802</name>
</gene>
<protein>
    <submittedName>
        <fullName evidence="1">Uncharacterized protein</fullName>
    </submittedName>
</protein>
<dbReference type="RefSeq" id="WP_029334524.1">
    <property type="nucleotide sequence ID" value="NZ_UGGP01000001.1"/>
</dbReference>
<sequence>MDFEPNQYADHLLKKLSSIWDIEKHYWYPLYDCKRNDVIAFNADYIEDIESKVLDIQNFLLSQNNDRIFEMQEERTIRMIETTSLDPSYDGHYGERFWFNEDMNWVIYASHEGSITFGGQELISALKDKWQDWAANVFLC</sequence>
<accession>A0A377FSL2</accession>
<dbReference type="EMBL" id="UGGP01000001">
    <property type="protein sequence ID" value="STO07455.1"/>
    <property type="molecule type" value="Genomic_DNA"/>
</dbReference>
<dbReference type="AlphaFoldDB" id="A0A377FSL2"/>
<evidence type="ECO:0000313" key="1">
    <source>
        <dbReference type="EMBL" id="STO07455.1"/>
    </source>
</evidence>
<organism evidence="1 2">
    <name type="scientific">Exiguobacterium aurantiacum</name>
    <dbReference type="NCBI Taxonomy" id="33987"/>
    <lineage>
        <taxon>Bacteria</taxon>
        <taxon>Bacillati</taxon>
        <taxon>Bacillota</taxon>
        <taxon>Bacilli</taxon>
        <taxon>Bacillales</taxon>
        <taxon>Bacillales Family XII. Incertae Sedis</taxon>
        <taxon>Exiguobacterium</taxon>
    </lineage>
</organism>
<name>A0A377FSL2_9BACL</name>